<dbReference type="PROSITE" id="PS50943">
    <property type="entry name" value="HTH_CROC1"/>
    <property type="match status" value="1"/>
</dbReference>
<dbReference type="InterPro" id="IPR027417">
    <property type="entry name" value="P-loop_NTPase"/>
</dbReference>
<dbReference type="Gene3D" id="1.10.260.40">
    <property type="entry name" value="lambda repressor-like DNA-binding domains"/>
    <property type="match status" value="1"/>
</dbReference>
<dbReference type="SUPFAM" id="SSF48452">
    <property type="entry name" value="TPR-like"/>
    <property type="match status" value="3"/>
</dbReference>
<keyword evidence="1" id="KW-0802">TPR repeat</keyword>
<protein>
    <submittedName>
        <fullName evidence="4">Tetratricopeptide (TPR) repeat protein/transcriptional regulator with XRE-family HTH domain</fullName>
    </submittedName>
</protein>
<dbReference type="Proteomes" id="UP000633509">
    <property type="component" value="Unassembled WGS sequence"/>
</dbReference>
<dbReference type="SUPFAM" id="SSF52540">
    <property type="entry name" value="P-loop containing nucleoside triphosphate hydrolases"/>
    <property type="match status" value="1"/>
</dbReference>
<evidence type="ECO:0000256" key="1">
    <source>
        <dbReference type="PROSITE-ProRule" id="PRU00339"/>
    </source>
</evidence>
<dbReference type="InterPro" id="IPR019734">
    <property type="entry name" value="TPR_rpt"/>
</dbReference>
<evidence type="ECO:0000256" key="2">
    <source>
        <dbReference type="SAM" id="MobiDB-lite"/>
    </source>
</evidence>
<dbReference type="EMBL" id="JADBEK010000001">
    <property type="protein sequence ID" value="MBE1590552.1"/>
    <property type="molecule type" value="Genomic_DNA"/>
</dbReference>
<dbReference type="InterPro" id="IPR010982">
    <property type="entry name" value="Lambda_DNA-bd_dom_sf"/>
</dbReference>
<organism evidence="4 5">
    <name type="scientific">Nonomuraea angiospora</name>
    <dbReference type="NCBI Taxonomy" id="46172"/>
    <lineage>
        <taxon>Bacteria</taxon>
        <taxon>Bacillati</taxon>
        <taxon>Actinomycetota</taxon>
        <taxon>Actinomycetes</taxon>
        <taxon>Streptosporangiales</taxon>
        <taxon>Streptosporangiaceae</taxon>
        <taxon>Nonomuraea</taxon>
    </lineage>
</organism>
<feature type="repeat" description="TPR" evidence="1">
    <location>
        <begin position="738"/>
        <end position="771"/>
    </location>
</feature>
<dbReference type="InterPro" id="IPR001387">
    <property type="entry name" value="Cro/C1-type_HTH"/>
</dbReference>
<dbReference type="InterPro" id="IPR011990">
    <property type="entry name" value="TPR-like_helical_dom_sf"/>
</dbReference>
<sequence>MPSGARDGAEAGRPVGGPGLGELLRGWRERALLTQEQVAARAGLNVRTVRRLEADELRRPRSASVRSLAEALGLDAAEVSVLTRAASGLPESARPAARPTPRPTPRQLPADVAAFVGRARELAVLDDVGDAATVVVTAIDGMAGVGKTALAVHAAYQLAPRFPDGDLFVDLHGYTRGIAAADPADALARVLGVLGVPGESIPRHLDDRAALYRSVLADRKMLIVLDNAADEAQVRPLLPGAGGCLVLVTSRRRLVGLDDARTVSVDVLPLADAIALFTGTAGEERVAGVPREVLASVVRRCGLLPLAIRLAAARLKAHPAWSVRHLLQRLEEHQHPLSELRAGQHSVTAALDLSYQELTAAERRAYRLLGLHPGMDLAPDAAAALLGLHPGADLALDAHASPDLAPDAAAAPPAASVKQAATLLDRLLEVHLLQEPVPGRYRFHDLIRTHAAERAAGEEPESDRRAASARLLNHYSRAASAAMDLLYPYEADMRPRLAPGEVAPPAVADAAAWLEAELSNLLSLAQLAAEHGFPEHVRHLSATLHRCLRTRGRYAEAEALLERALSAARAAEYRTGELEALLGLGEIRQMQCRYEAALDDSSRALAIACAIGHRAGELRALNGIGMVRGFQGEYARAAEHFAQALDIARAIGHRTGELDALIAAGNVHRIMGWYERSADELARALVLARSIGHRTGELRALLGIGFIHLGQDAHSPATDYFTRALGLARGTGHRLGELDSLNGLGHLHRLQGRYEEAYDCYEQALRLACEIGNSNWQFEALHGLGRLQHARGQANEALDCHSQALVLASDLRQPSDQARAHDGLAHAHAALGRPRHARRHWTEALTIMSALGIDRTEETGVDVESISAHLASADSHQLPATGP</sequence>
<gene>
    <name evidence="4" type="ORF">H4W80_008810</name>
</gene>
<evidence type="ECO:0000259" key="3">
    <source>
        <dbReference type="PROSITE" id="PS50943"/>
    </source>
</evidence>
<dbReference type="SUPFAM" id="SSF47413">
    <property type="entry name" value="lambda repressor-like DNA-binding domains"/>
    <property type="match status" value="1"/>
</dbReference>
<accession>A0ABR9MCB3</accession>
<evidence type="ECO:0000313" key="5">
    <source>
        <dbReference type="Proteomes" id="UP000633509"/>
    </source>
</evidence>
<dbReference type="PROSITE" id="PS50005">
    <property type="entry name" value="TPR"/>
    <property type="match status" value="1"/>
</dbReference>
<feature type="domain" description="HTH cro/C1-type" evidence="3">
    <location>
        <begin position="24"/>
        <end position="79"/>
    </location>
</feature>
<dbReference type="CDD" id="cd00093">
    <property type="entry name" value="HTH_XRE"/>
    <property type="match status" value="1"/>
</dbReference>
<dbReference type="PANTHER" id="PTHR47691:SF3">
    <property type="entry name" value="HTH-TYPE TRANSCRIPTIONAL REGULATOR RV0890C-RELATED"/>
    <property type="match status" value="1"/>
</dbReference>
<name>A0ABR9MCB3_9ACTN</name>
<keyword evidence="5" id="KW-1185">Reference proteome</keyword>
<evidence type="ECO:0000313" key="4">
    <source>
        <dbReference type="EMBL" id="MBE1590552.1"/>
    </source>
</evidence>
<dbReference type="Gene3D" id="1.25.40.10">
    <property type="entry name" value="Tetratricopeptide repeat domain"/>
    <property type="match status" value="2"/>
</dbReference>
<dbReference type="Pfam" id="PF13424">
    <property type="entry name" value="TPR_12"/>
    <property type="match status" value="2"/>
</dbReference>
<proteinExistence type="predicted"/>
<dbReference type="PANTHER" id="PTHR47691">
    <property type="entry name" value="REGULATOR-RELATED"/>
    <property type="match status" value="1"/>
</dbReference>
<dbReference type="Gene3D" id="3.40.50.300">
    <property type="entry name" value="P-loop containing nucleotide triphosphate hydrolases"/>
    <property type="match status" value="1"/>
</dbReference>
<dbReference type="RefSeq" id="WP_192790407.1">
    <property type="nucleotide sequence ID" value="NZ_JADBEK010000001.1"/>
</dbReference>
<dbReference type="SMART" id="SM00530">
    <property type="entry name" value="HTH_XRE"/>
    <property type="match status" value="1"/>
</dbReference>
<dbReference type="SMART" id="SM00028">
    <property type="entry name" value="TPR"/>
    <property type="match status" value="7"/>
</dbReference>
<comment type="caution">
    <text evidence="4">The sequence shown here is derived from an EMBL/GenBank/DDBJ whole genome shotgun (WGS) entry which is preliminary data.</text>
</comment>
<reference evidence="4 5" key="1">
    <citation type="submission" date="2020-10" db="EMBL/GenBank/DDBJ databases">
        <title>Sequencing the genomes of 1000 actinobacteria strains.</title>
        <authorList>
            <person name="Klenk H.-P."/>
        </authorList>
    </citation>
    <scope>NUCLEOTIDE SEQUENCE [LARGE SCALE GENOMIC DNA]</scope>
    <source>
        <strain evidence="4 5">DSM 43173</strain>
    </source>
</reference>
<feature type="region of interest" description="Disordered" evidence="2">
    <location>
        <begin position="88"/>
        <end position="108"/>
    </location>
</feature>
<dbReference type="Pfam" id="PF13560">
    <property type="entry name" value="HTH_31"/>
    <property type="match status" value="1"/>
</dbReference>
<dbReference type="PRINTS" id="PR00364">
    <property type="entry name" value="DISEASERSIST"/>
</dbReference>